<feature type="transmembrane region" description="Helical" evidence="2">
    <location>
        <begin position="645"/>
        <end position="664"/>
    </location>
</feature>
<reference evidence="5 6" key="1">
    <citation type="submission" date="2024-04" db="EMBL/GenBank/DDBJ databases">
        <authorList>
            <person name="Fracassetti M."/>
        </authorList>
    </citation>
    <scope>NUCLEOTIDE SEQUENCE [LARGE SCALE GENOMIC DNA]</scope>
</reference>
<dbReference type="EMBL" id="OZ034820">
    <property type="protein sequence ID" value="CAL1402003.1"/>
    <property type="molecule type" value="Genomic_DNA"/>
</dbReference>
<feature type="domain" description="Retroviral polymerase SH3-like" evidence="4">
    <location>
        <begin position="58"/>
        <end position="115"/>
    </location>
</feature>
<dbReference type="Pfam" id="PF07727">
    <property type="entry name" value="RVT_2"/>
    <property type="match status" value="1"/>
</dbReference>
<protein>
    <recommendedName>
        <fullName evidence="7">Reverse transcriptase Ty1/copia-type domain-containing protein</fullName>
    </recommendedName>
</protein>
<evidence type="ECO:0000256" key="2">
    <source>
        <dbReference type="SAM" id="Phobius"/>
    </source>
</evidence>
<gene>
    <name evidence="5" type="ORF">LTRI10_LOCUS42037</name>
</gene>
<feature type="transmembrane region" description="Helical" evidence="2">
    <location>
        <begin position="600"/>
        <end position="624"/>
    </location>
</feature>
<dbReference type="PANTHER" id="PTHR43383">
    <property type="entry name" value="NODULIN 6"/>
    <property type="match status" value="1"/>
</dbReference>
<dbReference type="InterPro" id="IPR043502">
    <property type="entry name" value="DNA/RNA_pol_sf"/>
</dbReference>
<feature type="region of interest" description="Disordered" evidence="1">
    <location>
        <begin position="138"/>
        <end position="221"/>
    </location>
</feature>
<accession>A0AAV2FUD5</accession>
<dbReference type="Pfam" id="PF25597">
    <property type="entry name" value="SH3_retrovirus"/>
    <property type="match status" value="1"/>
</dbReference>
<evidence type="ECO:0000313" key="6">
    <source>
        <dbReference type="Proteomes" id="UP001497516"/>
    </source>
</evidence>
<dbReference type="AlphaFoldDB" id="A0AAV2FUD5"/>
<keyword evidence="6" id="KW-1185">Reference proteome</keyword>
<proteinExistence type="predicted"/>
<feature type="transmembrane region" description="Helical" evidence="2">
    <location>
        <begin position="670"/>
        <end position="695"/>
    </location>
</feature>
<feature type="transmembrane region" description="Helical" evidence="2">
    <location>
        <begin position="543"/>
        <end position="563"/>
    </location>
</feature>
<feature type="compositionally biased region" description="Low complexity" evidence="1">
    <location>
        <begin position="168"/>
        <end position="203"/>
    </location>
</feature>
<evidence type="ECO:0000313" key="5">
    <source>
        <dbReference type="EMBL" id="CAL1402003.1"/>
    </source>
</evidence>
<evidence type="ECO:0000256" key="1">
    <source>
        <dbReference type="SAM" id="MobiDB-lite"/>
    </source>
</evidence>
<organism evidence="5 6">
    <name type="scientific">Linum trigynum</name>
    <dbReference type="NCBI Taxonomy" id="586398"/>
    <lineage>
        <taxon>Eukaryota</taxon>
        <taxon>Viridiplantae</taxon>
        <taxon>Streptophyta</taxon>
        <taxon>Embryophyta</taxon>
        <taxon>Tracheophyta</taxon>
        <taxon>Spermatophyta</taxon>
        <taxon>Magnoliopsida</taxon>
        <taxon>eudicotyledons</taxon>
        <taxon>Gunneridae</taxon>
        <taxon>Pentapetalae</taxon>
        <taxon>rosids</taxon>
        <taxon>fabids</taxon>
        <taxon>Malpighiales</taxon>
        <taxon>Linaceae</taxon>
        <taxon>Linum</taxon>
    </lineage>
</organism>
<dbReference type="Proteomes" id="UP001497516">
    <property type="component" value="Chromosome 7"/>
</dbReference>
<dbReference type="PANTHER" id="PTHR43383:SF2">
    <property type="entry name" value="AMIDOHYDROLASE 2 FAMILY PROTEIN"/>
    <property type="match status" value="1"/>
</dbReference>
<evidence type="ECO:0000259" key="3">
    <source>
        <dbReference type="Pfam" id="PF07727"/>
    </source>
</evidence>
<sequence>MCDLLLDSRVPGRLWPEAAATTVCLINYQITPVLRHTCPYYALYSHHPDYSRLRIFGCLCFVLLPKRELTKLSSKTARYVFLGYSDVHKGYLCFDPVLQRMLMAATVVFFDHLMYFSHGYTSDTYPFSDQPLPVFDHIDGDIPTLPPDDPHTPPLHQDLPPNDPPSPVTASSSSRTDSTSRSSPSTASSHSSSSAASSHESSPSPSPEAPPPCRSNRTTQGIPPLHFQDYFAYDVESLIVPTRYKQAKGDPKWEQAMKRELAALHENNTWILVTRPPPSTSVVGCRWVYTIKMNPDGTVDRYKARLVAQGFTQELGVDYNEIFAPVVKMSTVRTLLAVAAQQNWPLFQMNAKNAFLHGDLDEDIYMELPPGYTLGAPGQVCKLQQSLYGLKQAPRAWFEKFQSSITGLRFLQSLNDPSLFTRTTSSGIVALLLYVDDMIITETDLVGIQRLKDGLHASFSLKDLCDLSYFLDLEVQRSSRAILLSQRKYLTDLLAEHHFAGCKPVSTPMEPNLSLGRDSGAQPVDDSSYHSIVGVSFTYPPLVLTYLTPFSWLVSSCPLFVLITLPQFIVFFATFMELVMLVCFFLHLVLLVYVHTLIPILLAVWILVALLLVGVSSMGVPLFLGGVRSKRRSLSHLLRPSTGPCMRLPLSSCGYVASCSILVWCVHFPWIFLLTIPVLSALLLILSCTIVLNILRSTCITFGVWFAMARSHYITFALRNKLLIC</sequence>
<feature type="domain" description="Reverse transcriptase Ty1/copia-type" evidence="3">
    <location>
        <begin position="267"/>
        <end position="510"/>
    </location>
</feature>
<keyword evidence="2" id="KW-0472">Membrane</keyword>
<feature type="compositionally biased region" description="Pro residues" evidence="1">
    <location>
        <begin position="204"/>
        <end position="213"/>
    </location>
</feature>
<dbReference type="InterPro" id="IPR013103">
    <property type="entry name" value="RVT_2"/>
</dbReference>
<dbReference type="SUPFAM" id="SSF56672">
    <property type="entry name" value="DNA/RNA polymerases"/>
    <property type="match status" value="1"/>
</dbReference>
<keyword evidence="2" id="KW-1133">Transmembrane helix</keyword>
<dbReference type="InterPro" id="IPR057670">
    <property type="entry name" value="SH3_retrovirus"/>
</dbReference>
<keyword evidence="2" id="KW-0812">Transmembrane</keyword>
<evidence type="ECO:0000259" key="4">
    <source>
        <dbReference type="Pfam" id="PF25597"/>
    </source>
</evidence>
<name>A0AAV2FUD5_9ROSI</name>
<feature type="transmembrane region" description="Helical" evidence="2">
    <location>
        <begin position="570"/>
        <end position="594"/>
    </location>
</feature>
<evidence type="ECO:0008006" key="7">
    <source>
        <dbReference type="Google" id="ProtNLM"/>
    </source>
</evidence>